<feature type="transmembrane region" description="Helical" evidence="8">
    <location>
        <begin position="145"/>
        <end position="163"/>
    </location>
</feature>
<feature type="transmembrane region" description="Helical" evidence="8">
    <location>
        <begin position="169"/>
        <end position="188"/>
    </location>
</feature>
<dbReference type="GO" id="GO:0005886">
    <property type="term" value="C:plasma membrane"/>
    <property type="evidence" value="ECO:0007669"/>
    <property type="project" value="UniProtKB-SubCell"/>
</dbReference>
<keyword evidence="4 8" id="KW-0812">Transmembrane</keyword>
<comment type="subcellular location">
    <subcellularLocation>
        <location evidence="1">Cell membrane</location>
        <topology evidence="1">Multi-pass membrane protein</topology>
    </subcellularLocation>
</comment>
<evidence type="ECO:0000313" key="10">
    <source>
        <dbReference type="Proteomes" id="UP000509302"/>
    </source>
</evidence>
<dbReference type="InterPro" id="IPR018480">
    <property type="entry name" value="PNAcMuramoyl-5peptid_Trfase_CS"/>
</dbReference>
<evidence type="ECO:0000256" key="7">
    <source>
        <dbReference type="PIRSR" id="PIRSR600715-1"/>
    </source>
</evidence>
<dbReference type="PANTHER" id="PTHR22926:SF3">
    <property type="entry name" value="UNDECAPRENYL-PHOSPHATE ALPHA-N-ACETYLGLUCOSAMINYL 1-PHOSPHATE TRANSFERASE"/>
    <property type="match status" value="1"/>
</dbReference>
<proteinExistence type="predicted"/>
<dbReference type="RefSeq" id="WP_179240913.1">
    <property type="nucleotide sequence ID" value="NZ_CP058595.1"/>
</dbReference>
<gene>
    <name evidence="9" type="ORF">HYG79_04195</name>
</gene>
<feature type="binding site" evidence="7">
    <location>
        <position position="198"/>
    </location>
    <ligand>
        <name>Mg(2+)</name>
        <dbReference type="ChEBI" id="CHEBI:18420"/>
    </ligand>
</feature>
<accession>A0A7H9AMA7</accession>
<protein>
    <submittedName>
        <fullName evidence="9">Undecaprenyl/decaprenyl-phosphate alpha-N-acetylglucosaminyl 1-phosphate transferase</fullName>
    </submittedName>
</protein>
<dbReference type="Pfam" id="PF00953">
    <property type="entry name" value="Glycos_transf_4"/>
    <property type="match status" value="1"/>
</dbReference>
<evidence type="ECO:0000256" key="8">
    <source>
        <dbReference type="SAM" id="Phobius"/>
    </source>
</evidence>
<dbReference type="Proteomes" id="UP000509302">
    <property type="component" value="Chromosome"/>
</dbReference>
<dbReference type="AlphaFoldDB" id="A0A7H9AMA7"/>
<feature type="transmembrane region" description="Helical" evidence="8">
    <location>
        <begin position="281"/>
        <end position="303"/>
    </location>
</feature>
<dbReference type="PANTHER" id="PTHR22926">
    <property type="entry name" value="PHOSPHO-N-ACETYLMURAMOYL-PENTAPEPTIDE-TRANSFERASE"/>
    <property type="match status" value="1"/>
</dbReference>
<evidence type="ECO:0000256" key="1">
    <source>
        <dbReference type="ARBA" id="ARBA00004651"/>
    </source>
</evidence>
<keyword evidence="3 9" id="KW-0808">Transferase</keyword>
<reference evidence="9 10" key="1">
    <citation type="journal article" date="2006" name="Int. J. Syst. Evol. Microbiol.">
        <title>Costertonia aggregata gen. nov., sp. nov., a mesophilic marine bacterium of the family Flavobacteriaceae, isolated from a mature biofilm.</title>
        <authorList>
            <person name="Kwon K.K."/>
            <person name="Lee Y.K."/>
            <person name="Lee H.K."/>
        </authorList>
    </citation>
    <scope>NUCLEOTIDE SEQUENCE [LARGE SCALE GENOMIC DNA]</scope>
    <source>
        <strain evidence="9 10">KCCM 42265</strain>
    </source>
</reference>
<feature type="transmembrane region" description="Helical" evidence="8">
    <location>
        <begin position="309"/>
        <end position="329"/>
    </location>
</feature>
<dbReference type="GO" id="GO:0071555">
    <property type="term" value="P:cell wall organization"/>
    <property type="evidence" value="ECO:0007669"/>
    <property type="project" value="TreeGrafter"/>
</dbReference>
<dbReference type="GO" id="GO:0016780">
    <property type="term" value="F:phosphotransferase activity, for other substituted phosphate groups"/>
    <property type="evidence" value="ECO:0007669"/>
    <property type="project" value="InterPro"/>
</dbReference>
<dbReference type="InterPro" id="IPR000715">
    <property type="entry name" value="Glycosyl_transferase_4"/>
</dbReference>
<keyword evidence="5 8" id="KW-1133">Transmembrane helix</keyword>
<comment type="cofactor">
    <cofactor evidence="7">
        <name>Mg(2+)</name>
        <dbReference type="ChEBI" id="CHEBI:18420"/>
    </cofactor>
</comment>
<dbReference type="GO" id="GO:0046872">
    <property type="term" value="F:metal ion binding"/>
    <property type="evidence" value="ECO:0007669"/>
    <property type="project" value="UniProtKB-KW"/>
</dbReference>
<dbReference type="EMBL" id="CP058595">
    <property type="protein sequence ID" value="QLG44579.1"/>
    <property type="molecule type" value="Genomic_DNA"/>
</dbReference>
<keyword evidence="7" id="KW-0479">Metal-binding</keyword>
<feature type="transmembrane region" description="Helical" evidence="8">
    <location>
        <begin position="117"/>
        <end position="138"/>
    </location>
</feature>
<keyword evidence="7" id="KW-0460">Magnesium</keyword>
<feature type="transmembrane region" description="Helical" evidence="8">
    <location>
        <begin position="200"/>
        <end position="219"/>
    </location>
</feature>
<evidence type="ECO:0000256" key="5">
    <source>
        <dbReference type="ARBA" id="ARBA00022989"/>
    </source>
</evidence>
<feature type="transmembrane region" description="Helical" evidence="8">
    <location>
        <begin position="231"/>
        <end position="251"/>
    </location>
</feature>
<feature type="transmembrane region" description="Helical" evidence="8">
    <location>
        <begin position="86"/>
        <end position="105"/>
    </location>
</feature>
<sequence length="345" mass="38185">MIIYLSNTKNLMDVPGERSMHMNKTPTLGGIGIFITFSLALILFGVFTKLPQEDLIKLLSLLGGTIILLFLGIKDDLITLSPKKKFSGQIISSAIVVIMTDVRIYDLNGILGIGELPYLISVLFSIFIFIFIINAFNLTDGIDGLAASIAIVSSTAFGVYFLLNGSFLLASISFILIGSLLGFLCFNLSDTRKIFMGDSGSMFIGFILVFQGINLLWMNGLESTYFTYNNAPIIVLAAFAFPIMDTTRVFIIRICKKRSPFTADRNHIHHRLLDLGLSHKTATLLICNVNILIVASTILLDVLNININVQLLIVFIMAPLLCLFPFFMVKEKGKIKFSMPKLAFL</sequence>
<feature type="transmembrane region" description="Helical" evidence="8">
    <location>
        <begin position="55"/>
        <end position="74"/>
    </location>
</feature>
<evidence type="ECO:0000256" key="4">
    <source>
        <dbReference type="ARBA" id="ARBA00022692"/>
    </source>
</evidence>
<dbReference type="GO" id="GO:0009103">
    <property type="term" value="P:lipopolysaccharide biosynthetic process"/>
    <property type="evidence" value="ECO:0007669"/>
    <property type="project" value="TreeGrafter"/>
</dbReference>
<keyword evidence="6 8" id="KW-0472">Membrane</keyword>
<organism evidence="9 10">
    <name type="scientific">Costertonia aggregata</name>
    <dbReference type="NCBI Taxonomy" id="343403"/>
    <lineage>
        <taxon>Bacteria</taxon>
        <taxon>Pseudomonadati</taxon>
        <taxon>Bacteroidota</taxon>
        <taxon>Flavobacteriia</taxon>
        <taxon>Flavobacteriales</taxon>
        <taxon>Flavobacteriaceae</taxon>
        <taxon>Costertonia</taxon>
    </lineage>
</organism>
<dbReference type="PROSITE" id="PS01348">
    <property type="entry name" value="MRAY_2"/>
    <property type="match status" value="1"/>
</dbReference>
<dbReference type="KEGG" id="cagg:HYG79_04195"/>
<evidence type="ECO:0000256" key="3">
    <source>
        <dbReference type="ARBA" id="ARBA00022679"/>
    </source>
</evidence>
<evidence type="ECO:0000256" key="6">
    <source>
        <dbReference type="ARBA" id="ARBA00023136"/>
    </source>
</evidence>
<evidence type="ECO:0000313" key="9">
    <source>
        <dbReference type="EMBL" id="QLG44579.1"/>
    </source>
</evidence>
<feature type="binding site" evidence="7">
    <location>
        <position position="137"/>
    </location>
    <ligand>
        <name>Mg(2+)</name>
        <dbReference type="ChEBI" id="CHEBI:18420"/>
    </ligand>
</feature>
<name>A0A7H9AMA7_9FLAO</name>
<keyword evidence="10" id="KW-1185">Reference proteome</keyword>
<keyword evidence="2" id="KW-1003">Cell membrane</keyword>
<dbReference type="CDD" id="cd06853">
    <property type="entry name" value="GT_WecA_like"/>
    <property type="match status" value="1"/>
</dbReference>
<feature type="transmembrane region" description="Helical" evidence="8">
    <location>
        <begin position="28"/>
        <end position="49"/>
    </location>
</feature>
<dbReference type="GO" id="GO:0044038">
    <property type="term" value="P:cell wall macromolecule biosynthetic process"/>
    <property type="evidence" value="ECO:0007669"/>
    <property type="project" value="TreeGrafter"/>
</dbReference>
<evidence type="ECO:0000256" key="2">
    <source>
        <dbReference type="ARBA" id="ARBA00022475"/>
    </source>
</evidence>